<dbReference type="SUPFAM" id="SSF53474">
    <property type="entry name" value="alpha/beta-Hydrolases"/>
    <property type="match status" value="1"/>
</dbReference>
<dbReference type="PANTHER" id="PTHR43689">
    <property type="entry name" value="HYDROLASE"/>
    <property type="match status" value="1"/>
</dbReference>
<dbReference type="Pfam" id="PF00561">
    <property type="entry name" value="Abhydrolase_1"/>
    <property type="match status" value="1"/>
</dbReference>
<keyword evidence="3" id="KW-0378">Hydrolase</keyword>
<dbReference type="PRINTS" id="PR00412">
    <property type="entry name" value="EPOXHYDRLASE"/>
</dbReference>
<dbReference type="Proteomes" id="UP000230790">
    <property type="component" value="Unassembled WGS sequence"/>
</dbReference>
<accession>A0A2M8QBR6</accession>
<dbReference type="InterPro" id="IPR029058">
    <property type="entry name" value="AB_hydrolase_fold"/>
</dbReference>
<feature type="region of interest" description="Disordered" evidence="1">
    <location>
        <begin position="320"/>
        <end position="339"/>
    </location>
</feature>
<gene>
    <name evidence="3" type="ORF">CUN48_09755</name>
</gene>
<comment type="caution">
    <text evidence="3">The sequence shown here is derived from an EMBL/GenBank/DDBJ whole genome shotgun (WGS) entry which is preliminary data.</text>
</comment>
<evidence type="ECO:0000313" key="3">
    <source>
        <dbReference type="EMBL" id="PJF47234.1"/>
    </source>
</evidence>
<evidence type="ECO:0000313" key="4">
    <source>
        <dbReference type="Proteomes" id="UP000230790"/>
    </source>
</evidence>
<dbReference type="InterPro" id="IPR000073">
    <property type="entry name" value="AB_hydrolase_1"/>
</dbReference>
<reference evidence="3 4" key="1">
    <citation type="submission" date="2017-11" db="EMBL/GenBank/DDBJ databases">
        <title>Evolution of Phototrophy in the Chloroflexi Phylum Driven by Horizontal Gene Transfer.</title>
        <authorList>
            <person name="Ward L.M."/>
            <person name="Hemp J."/>
            <person name="Shih P.M."/>
            <person name="Mcglynn S.E."/>
            <person name="Fischer W."/>
        </authorList>
    </citation>
    <scope>NUCLEOTIDE SEQUENCE [LARGE SCALE GENOMIC DNA]</scope>
    <source>
        <strain evidence="3">JP3_7</strain>
    </source>
</reference>
<dbReference type="GO" id="GO:0016787">
    <property type="term" value="F:hydrolase activity"/>
    <property type="evidence" value="ECO:0007669"/>
    <property type="project" value="UniProtKB-KW"/>
</dbReference>
<organism evidence="3 4">
    <name type="scientific">Candidatus Thermofonsia Clade 3 bacterium</name>
    <dbReference type="NCBI Taxonomy" id="2364212"/>
    <lineage>
        <taxon>Bacteria</taxon>
        <taxon>Bacillati</taxon>
        <taxon>Chloroflexota</taxon>
        <taxon>Candidatus Thermofontia</taxon>
        <taxon>Candidatus Thermofonsia Clade 3</taxon>
    </lineage>
</organism>
<sequence length="339" mass="36671">MAITFSIAGVVALSLAGSVVWGAYLLTPLRERFNLREFAGDDQFVWVNGYAVHYTDDGPHSAPAVVLIHGFASSVFTWRGIKAALLAAGYRVIAVDQLGSGASARPAEPIYTTQTQAELVLGVLDALGVPRAHFVGHSFGGRVAMQIAILAPERVQSLTALAPEAFATSRPGIARWVRLPVLGYVLAFYSTSPWLVRLGLRFVSAKRHWITDAVVKGYARPLYVRGSTLAQVWQARSPKDGPRPVPHNLSAITQPTLLLWGERDPVFPAGDGARLVRILPDARLQVFEGAGHIVHEECPEPTQRAILDFLELSTKTQAGLSFPAHPHHQTSEASQAADV</sequence>
<proteinExistence type="predicted"/>
<evidence type="ECO:0000256" key="1">
    <source>
        <dbReference type="SAM" id="MobiDB-lite"/>
    </source>
</evidence>
<evidence type="ECO:0000259" key="2">
    <source>
        <dbReference type="Pfam" id="PF00561"/>
    </source>
</evidence>
<dbReference type="InterPro" id="IPR000639">
    <property type="entry name" value="Epox_hydrolase-like"/>
</dbReference>
<feature type="domain" description="AB hydrolase-1" evidence="2">
    <location>
        <begin position="63"/>
        <end position="297"/>
    </location>
</feature>
<name>A0A2M8QBR6_9CHLR</name>
<dbReference type="EMBL" id="PGTN01000060">
    <property type="protein sequence ID" value="PJF47234.1"/>
    <property type="molecule type" value="Genomic_DNA"/>
</dbReference>
<dbReference type="AlphaFoldDB" id="A0A2M8QBR6"/>
<dbReference type="Gene3D" id="3.40.50.1820">
    <property type="entry name" value="alpha/beta hydrolase"/>
    <property type="match status" value="1"/>
</dbReference>
<protein>
    <submittedName>
        <fullName evidence="3">Alpha/beta hydrolase</fullName>
    </submittedName>
</protein>
<dbReference type="PRINTS" id="PR00111">
    <property type="entry name" value="ABHYDROLASE"/>
</dbReference>
<dbReference type="PANTHER" id="PTHR43689:SF8">
    <property type="entry name" value="ALPHA_BETA-HYDROLASES SUPERFAMILY PROTEIN"/>
    <property type="match status" value="1"/>
</dbReference>